<feature type="region of interest" description="Disordered" evidence="5">
    <location>
        <begin position="217"/>
        <end position="250"/>
    </location>
</feature>
<name>A0A151ZG20_TIELA</name>
<keyword evidence="1" id="KW-0479">Metal-binding</keyword>
<feature type="domain" description="RanBP2-type" evidence="6">
    <location>
        <begin position="285"/>
        <end position="314"/>
    </location>
</feature>
<dbReference type="InterPro" id="IPR015007">
    <property type="entry name" value="NUP2/50/61"/>
</dbReference>
<dbReference type="SMART" id="SM00547">
    <property type="entry name" value="ZnF_RBZ"/>
    <property type="match status" value="5"/>
</dbReference>
<feature type="compositionally biased region" description="Basic and acidic residues" evidence="5">
    <location>
        <begin position="1"/>
        <end position="15"/>
    </location>
</feature>
<feature type="region of interest" description="Disordered" evidence="5">
    <location>
        <begin position="1"/>
        <end position="31"/>
    </location>
</feature>
<evidence type="ECO:0000259" key="6">
    <source>
        <dbReference type="PROSITE" id="PS50199"/>
    </source>
</evidence>
<dbReference type="InParanoid" id="A0A151ZG20"/>
<keyword evidence="8" id="KW-1185">Reference proteome</keyword>
<feature type="compositionally biased region" description="Basic and acidic residues" evidence="5">
    <location>
        <begin position="22"/>
        <end position="31"/>
    </location>
</feature>
<keyword evidence="2 4" id="KW-0863">Zinc-finger</keyword>
<protein>
    <submittedName>
        <fullName evidence="7">SH2 domain-containing protein</fullName>
    </submittedName>
</protein>
<dbReference type="Proteomes" id="UP000076078">
    <property type="component" value="Unassembled WGS sequence"/>
</dbReference>
<reference evidence="7 8" key="1">
    <citation type="submission" date="2015-12" db="EMBL/GenBank/DDBJ databases">
        <title>Dictyostelia acquired genes for synthesis and detection of signals that induce cell-type specialization by lateral gene transfer from prokaryotes.</title>
        <authorList>
            <person name="Gloeckner G."/>
            <person name="Schaap P."/>
        </authorList>
    </citation>
    <scope>NUCLEOTIDE SEQUENCE [LARGE SCALE GENOMIC DNA]</scope>
    <source>
        <strain evidence="7 8">TK</strain>
    </source>
</reference>
<evidence type="ECO:0000256" key="5">
    <source>
        <dbReference type="SAM" id="MobiDB-lite"/>
    </source>
</evidence>
<organism evidence="7 8">
    <name type="scientific">Tieghemostelium lacteum</name>
    <name type="common">Slime mold</name>
    <name type="synonym">Dictyostelium lacteum</name>
    <dbReference type="NCBI Taxonomy" id="361077"/>
    <lineage>
        <taxon>Eukaryota</taxon>
        <taxon>Amoebozoa</taxon>
        <taxon>Evosea</taxon>
        <taxon>Eumycetozoa</taxon>
        <taxon>Dictyostelia</taxon>
        <taxon>Dictyosteliales</taxon>
        <taxon>Raperosteliaceae</taxon>
        <taxon>Tieghemostelium</taxon>
    </lineage>
</organism>
<evidence type="ECO:0000256" key="1">
    <source>
        <dbReference type="ARBA" id="ARBA00022723"/>
    </source>
</evidence>
<dbReference type="GO" id="GO:0005643">
    <property type="term" value="C:nuclear pore"/>
    <property type="evidence" value="ECO:0007669"/>
    <property type="project" value="InterPro"/>
</dbReference>
<evidence type="ECO:0000313" key="7">
    <source>
        <dbReference type="EMBL" id="KYQ92859.1"/>
    </source>
</evidence>
<dbReference type="GO" id="GO:0008270">
    <property type="term" value="F:zinc ion binding"/>
    <property type="evidence" value="ECO:0007669"/>
    <property type="project" value="UniProtKB-KW"/>
</dbReference>
<proteinExistence type="predicted"/>
<dbReference type="Pfam" id="PF08911">
    <property type="entry name" value="NUP50"/>
    <property type="match status" value="1"/>
</dbReference>
<accession>A0A151ZG20</accession>
<evidence type="ECO:0000256" key="2">
    <source>
        <dbReference type="ARBA" id="ARBA00022771"/>
    </source>
</evidence>
<sequence>MTSKKRVSENQIIKDDFEDENSYDRNPRESETFNLKTLEKLATPEELSQRKIAKVNTKYVESVTTEQPKTTNPFSSFSFGFKSVSTTTTNSNSTTNETKTTVSNGVINTPSKKVKSEPEVKPTNNDASNLFQLSNNNTSSLFSSTNTSSLFSNTTTTPLNPSQLFSTSNNTLPTTDPSKLFSTNNNTLTTSTIPSNLFTTNNNTLPTTDPSKLFSTNNNSLPTTSDPSKLFSTSNNTLPTTTDPSKLFSTSNNTLPTTTDPSKLFQTNNNNNNNIVTPAIKTLTANDPWKCMACENENPASTPQCTLCMSNNPNAPKPQLIKMTGLSAPIQTPNKPTVSANDPWKCMACENKNPANTPQCTLCMSNNPNAPKPQLIKMTGLSTPIETPLKTPLKTTTSASDPWKCMACEQQNPANTPQCTMCMSNNPNAPKPQLIKMSGIPEADKWVCSTCDAQNLGPGSSQCGLCHQPKIPLTPKPKNPNTIWICKACDTENELDITSCKLCAKDKTFFEQIEKKQESVQKSK</sequence>
<dbReference type="AlphaFoldDB" id="A0A151ZG20"/>
<dbReference type="InterPro" id="IPR001876">
    <property type="entry name" value="Znf_RanBP2"/>
</dbReference>
<evidence type="ECO:0000256" key="4">
    <source>
        <dbReference type="PROSITE-ProRule" id="PRU00322"/>
    </source>
</evidence>
<feature type="compositionally biased region" description="Low complexity" evidence="5">
    <location>
        <begin position="86"/>
        <end position="104"/>
    </location>
</feature>
<evidence type="ECO:0000313" key="8">
    <source>
        <dbReference type="Proteomes" id="UP000076078"/>
    </source>
</evidence>
<gene>
    <name evidence="7" type="ORF">DLAC_05447</name>
</gene>
<dbReference type="OMA" id="WKCMACE"/>
<dbReference type="PROSITE" id="PS01358">
    <property type="entry name" value="ZF_RANBP2_1"/>
    <property type="match status" value="4"/>
</dbReference>
<feature type="domain" description="RanBP2-type" evidence="6">
    <location>
        <begin position="340"/>
        <end position="369"/>
    </location>
</feature>
<dbReference type="PROSITE" id="PS50199">
    <property type="entry name" value="ZF_RANBP2_2"/>
    <property type="match status" value="3"/>
</dbReference>
<dbReference type="EMBL" id="LODT01000028">
    <property type="protein sequence ID" value="KYQ92859.1"/>
    <property type="molecule type" value="Genomic_DNA"/>
</dbReference>
<keyword evidence="3" id="KW-0862">Zinc</keyword>
<feature type="region of interest" description="Disordered" evidence="5">
    <location>
        <begin position="86"/>
        <end position="130"/>
    </location>
</feature>
<comment type="caution">
    <text evidence="7">The sequence shown here is derived from an EMBL/GenBank/DDBJ whole genome shotgun (WGS) entry which is preliminary data.</text>
</comment>
<evidence type="ECO:0000256" key="3">
    <source>
        <dbReference type="ARBA" id="ARBA00022833"/>
    </source>
</evidence>
<feature type="domain" description="RanBP2-type" evidence="6">
    <location>
        <begin position="399"/>
        <end position="428"/>
    </location>
</feature>